<keyword evidence="1" id="KW-1185">Reference proteome</keyword>
<name>A0A1I7UW52_9PELO</name>
<dbReference type="Proteomes" id="UP000095282">
    <property type="component" value="Unplaced"/>
</dbReference>
<evidence type="ECO:0000313" key="2">
    <source>
        <dbReference type="WBParaSite" id="Csp11.Scaffold630.g19945.t2"/>
    </source>
</evidence>
<dbReference type="PANTHER" id="PTHR31897">
    <property type="entry name" value="PROTEIN CBG17011-RELATED"/>
    <property type="match status" value="1"/>
</dbReference>
<proteinExistence type="predicted"/>
<reference evidence="2" key="1">
    <citation type="submission" date="2016-11" db="UniProtKB">
        <authorList>
            <consortium name="WormBaseParasite"/>
        </authorList>
    </citation>
    <scope>IDENTIFICATION</scope>
</reference>
<dbReference type="WBParaSite" id="Csp11.Scaffold630.g19945.t2">
    <property type="protein sequence ID" value="Csp11.Scaffold630.g19945.t2"/>
    <property type="gene ID" value="Csp11.Scaffold630.g19945"/>
</dbReference>
<accession>A0A1I7UW52</accession>
<protein>
    <submittedName>
        <fullName evidence="2">DUF19 domain-containing protein</fullName>
    </submittedName>
</protein>
<sequence>MGMYTSKPEVDNGLCNSPYDKFYKIQCEMNERKAWTKKRSLILNRNEVINKESYLSDCRKTLKCAKKSCIYGTSDIINTLQMICDKWESTFAEIEKVFEERPYLLEFECLQNADYSSFFYKIELCVFRDLGENCVISSIAENCKDEIVEHFKKPIEQVSNTCIPSVEEGSGAE</sequence>
<evidence type="ECO:0000313" key="1">
    <source>
        <dbReference type="Proteomes" id="UP000095282"/>
    </source>
</evidence>
<organism evidence="1 2">
    <name type="scientific">Caenorhabditis tropicalis</name>
    <dbReference type="NCBI Taxonomy" id="1561998"/>
    <lineage>
        <taxon>Eukaryota</taxon>
        <taxon>Metazoa</taxon>
        <taxon>Ecdysozoa</taxon>
        <taxon>Nematoda</taxon>
        <taxon>Chromadorea</taxon>
        <taxon>Rhabditida</taxon>
        <taxon>Rhabditina</taxon>
        <taxon>Rhabditomorpha</taxon>
        <taxon>Rhabditoidea</taxon>
        <taxon>Rhabditidae</taxon>
        <taxon>Peloderinae</taxon>
        <taxon>Caenorhabditis</taxon>
    </lineage>
</organism>
<dbReference type="AlphaFoldDB" id="A0A1I7UW52"/>